<dbReference type="RefSeq" id="WP_092506018.1">
    <property type="nucleotide sequence ID" value="NZ_FOEH01000007.1"/>
</dbReference>
<gene>
    <name evidence="2" type="ORF">SAMN05216232_3610</name>
</gene>
<evidence type="ECO:0000313" key="3">
    <source>
        <dbReference type="Proteomes" id="UP000198733"/>
    </source>
</evidence>
<evidence type="ECO:0000259" key="1">
    <source>
        <dbReference type="PROSITE" id="PS51819"/>
    </source>
</evidence>
<dbReference type="PROSITE" id="PS51819">
    <property type="entry name" value="VOC"/>
    <property type="match status" value="1"/>
</dbReference>
<dbReference type="InterPro" id="IPR029068">
    <property type="entry name" value="Glyas_Bleomycin-R_OHBP_Dase"/>
</dbReference>
<dbReference type="Pfam" id="PF00903">
    <property type="entry name" value="Glyoxalase"/>
    <property type="match status" value="1"/>
</dbReference>
<evidence type="ECO:0000313" key="2">
    <source>
        <dbReference type="EMBL" id="SEQ89582.1"/>
    </source>
</evidence>
<dbReference type="SUPFAM" id="SSF54593">
    <property type="entry name" value="Glyoxalase/Bleomycin resistance protein/Dihydroxybiphenyl dioxygenase"/>
    <property type="match status" value="1"/>
</dbReference>
<dbReference type="InterPro" id="IPR004360">
    <property type="entry name" value="Glyas_Fos-R_dOase_dom"/>
</dbReference>
<dbReference type="Proteomes" id="UP000198733">
    <property type="component" value="Unassembled WGS sequence"/>
</dbReference>
<reference evidence="2 3" key="1">
    <citation type="submission" date="2016-10" db="EMBL/GenBank/DDBJ databases">
        <authorList>
            <person name="Varghese N."/>
            <person name="Submissions S."/>
        </authorList>
    </citation>
    <scope>NUCLEOTIDE SEQUENCE [LARGE SCALE GENOMIC DNA]</scope>
    <source>
        <strain evidence="2 3">CGMCC 1.7734</strain>
    </source>
</reference>
<keyword evidence="3" id="KW-1185">Reference proteome</keyword>
<feature type="domain" description="VOC" evidence="1">
    <location>
        <begin position="11"/>
        <end position="128"/>
    </location>
</feature>
<protein>
    <recommendedName>
        <fullName evidence="1">VOC domain-containing protein</fullName>
    </recommendedName>
</protein>
<proteinExistence type="predicted"/>
<sequence length="128" mass="14686">MGNYSNPIKSQIGTVFIHVEDLKKSVEWYSNIFGFDYDWNSVESPVFNIPIDGATGLTLDDHKFDKNFIHKPSPNPVCNLLVEDIDEAYNFMENNNVEIVREIERIGEDFAWFNFVDPDGNVLMACTC</sequence>
<dbReference type="EMBL" id="FOEH01000007">
    <property type="protein sequence ID" value="SEQ89582.1"/>
    <property type="molecule type" value="Genomic_DNA"/>
</dbReference>
<name>A0A1H9JS01_9BACI</name>
<dbReference type="InterPro" id="IPR037523">
    <property type="entry name" value="VOC_core"/>
</dbReference>
<organism evidence="2 3">
    <name type="scientific">Virgibacillus subterraneus</name>
    <dbReference type="NCBI Taxonomy" id="621109"/>
    <lineage>
        <taxon>Bacteria</taxon>
        <taxon>Bacillati</taxon>
        <taxon>Bacillota</taxon>
        <taxon>Bacilli</taxon>
        <taxon>Bacillales</taxon>
        <taxon>Bacillaceae</taxon>
        <taxon>Virgibacillus</taxon>
    </lineage>
</organism>
<dbReference type="Gene3D" id="3.10.180.10">
    <property type="entry name" value="2,3-Dihydroxybiphenyl 1,2-Dioxygenase, domain 1"/>
    <property type="match status" value="1"/>
</dbReference>
<comment type="caution">
    <text evidence="2">The sequence shown here is derived from an EMBL/GenBank/DDBJ whole genome shotgun (WGS) entry which is preliminary data.</text>
</comment>
<accession>A0A1H9JS01</accession>